<dbReference type="AlphaFoldDB" id="A0A081C8T4"/>
<accession>A0A081C8T4</accession>
<dbReference type="PANTHER" id="PTHR43420:SF44">
    <property type="entry name" value="ACETYLTRANSFERASE YPEA"/>
    <property type="match status" value="1"/>
</dbReference>
<dbReference type="PANTHER" id="PTHR43420">
    <property type="entry name" value="ACETYLTRANSFERASE"/>
    <property type="match status" value="1"/>
</dbReference>
<evidence type="ECO:0000256" key="4">
    <source>
        <dbReference type="ARBA" id="ARBA00023315"/>
    </source>
</evidence>
<dbReference type="InterPro" id="IPR006464">
    <property type="entry name" value="AcTrfase_RimI/Ard1"/>
</dbReference>
<organism evidence="6">
    <name type="scientific">Vecturithrix granuli</name>
    <dbReference type="NCBI Taxonomy" id="1499967"/>
    <lineage>
        <taxon>Bacteria</taxon>
        <taxon>Candidatus Moduliflexota</taxon>
        <taxon>Candidatus Vecturitrichia</taxon>
        <taxon>Candidatus Vecturitrichales</taxon>
        <taxon>Candidatus Vecturitrichaceae</taxon>
        <taxon>Candidatus Vecturithrix</taxon>
    </lineage>
</organism>
<dbReference type="InterPro" id="IPR016181">
    <property type="entry name" value="Acyl_CoA_acyltransferase"/>
</dbReference>
<proteinExistence type="inferred from homology"/>
<evidence type="ECO:0000259" key="5">
    <source>
        <dbReference type="PROSITE" id="PS51186"/>
    </source>
</evidence>
<dbReference type="InterPro" id="IPR000182">
    <property type="entry name" value="GNAT_dom"/>
</dbReference>
<dbReference type="NCBIfam" id="TIGR01575">
    <property type="entry name" value="rimI"/>
    <property type="match status" value="1"/>
</dbReference>
<dbReference type="InterPro" id="IPR050680">
    <property type="entry name" value="YpeA/RimI_acetyltransf"/>
</dbReference>
<protein>
    <submittedName>
        <fullName evidence="6">Ribosomal-protein S18-alanine acetyltransferase</fullName>
    </submittedName>
</protein>
<evidence type="ECO:0000313" key="7">
    <source>
        <dbReference type="Proteomes" id="UP000030661"/>
    </source>
</evidence>
<dbReference type="eggNOG" id="COG0456">
    <property type="taxonomic scope" value="Bacteria"/>
</dbReference>
<dbReference type="Proteomes" id="UP000030661">
    <property type="component" value="Unassembled WGS sequence"/>
</dbReference>
<dbReference type="Pfam" id="PF00583">
    <property type="entry name" value="Acetyltransf_1"/>
    <property type="match status" value="1"/>
</dbReference>
<dbReference type="CDD" id="cd04301">
    <property type="entry name" value="NAT_SF"/>
    <property type="match status" value="1"/>
</dbReference>
<evidence type="ECO:0000256" key="2">
    <source>
        <dbReference type="ARBA" id="ARBA00022490"/>
    </source>
</evidence>
<feature type="domain" description="N-acetyltransferase" evidence="5">
    <location>
        <begin position="12"/>
        <end position="163"/>
    </location>
</feature>
<dbReference type="EMBL" id="DF820476">
    <property type="protein sequence ID" value="GAK60989.1"/>
    <property type="molecule type" value="Genomic_DNA"/>
</dbReference>
<dbReference type="Gene3D" id="3.40.630.30">
    <property type="match status" value="1"/>
</dbReference>
<keyword evidence="2" id="KW-0963">Cytoplasm</keyword>
<keyword evidence="3 6" id="KW-0808">Transferase</keyword>
<keyword evidence="7" id="KW-1185">Reference proteome</keyword>
<evidence type="ECO:0000256" key="1">
    <source>
        <dbReference type="ARBA" id="ARBA00005395"/>
    </source>
</evidence>
<sequence length="164" mass="19007">MRDIVLTPDLRVQLTLARKTDIDEIEDIEHRAYPFPWTRKVLLEEIEGESFSYVYVARLVAKPGQSGKIIGYHFFWLVSDEIHILNIAVDPEYQGYGLGTRLMQFAINFGKERGATCALLEVRVSNLLAQQLYAKLGFKRIGLRKRYYSDNKEDAYVMKLQISE</sequence>
<dbReference type="GO" id="GO:0008080">
    <property type="term" value="F:N-acetyltransferase activity"/>
    <property type="evidence" value="ECO:0007669"/>
    <property type="project" value="InterPro"/>
</dbReference>
<comment type="similarity">
    <text evidence="1">Belongs to the acetyltransferase family. RimI subfamily.</text>
</comment>
<dbReference type="PROSITE" id="PS51186">
    <property type="entry name" value="GNAT"/>
    <property type="match status" value="1"/>
</dbReference>
<evidence type="ECO:0000256" key="3">
    <source>
        <dbReference type="ARBA" id="ARBA00022679"/>
    </source>
</evidence>
<dbReference type="HOGENOM" id="CLU_013985_23_3_0"/>
<keyword evidence="4" id="KW-0012">Acyltransferase</keyword>
<evidence type="ECO:0000313" key="6">
    <source>
        <dbReference type="EMBL" id="GAK60989.1"/>
    </source>
</evidence>
<reference evidence="6" key="1">
    <citation type="journal article" date="2015" name="PeerJ">
        <title>First genomic representation of candidate bacterial phylum KSB3 points to enhanced environmental sensing as a trigger of wastewater bulking.</title>
        <authorList>
            <person name="Sekiguchi Y."/>
            <person name="Ohashi A."/>
            <person name="Parks D.H."/>
            <person name="Yamauchi T."/>
            <person name="Tyson G.W."/>
            <person name="Hugenholtz P."/>
        </authorList>
    </citation>
    <scope>NUCLEOTIDE SEQUENCE [LARGE SCALE GENOMIC DNA]</scope>
</reference>
<gene>
    <name evidence="6" type="ORF">U27_00887</name>
</gene>
<dbReference type="STRING" id="1499967.U27_00887"/>
<dbReference type="SUPFAM" id="SSF55729">
    <property type="entry name" value="Acyl-CoA N-acyltransferases (Nat)"/>
    <property type="match status" value="1"/>
</dbReference>
<name>A0A081C8T4_VECG1</name>